<dbReference type="GO" id="GO:0008758">
    <property type="term" value="F:UDP-2,3-diacylglucosamine hydrolase activity"/>
    <property type="evidence" value="ECO:0007669"/>
    <property type="project" value="TreeGrafter"/>
</dbReference>
<dbReference type="GO" id="GO:0009245">
    <property type="term" value="P:lipid A biosynthetic process"/>
    <property type="evidence" value="ECO:0007669"/>
    <property type="project" value="TreeGrafter"/>
</dbReference>
<name>A0A1H7MS91_9SPHI</name>
<organism evidence="5 6">
    <name type="scientific">Parapedobacter koreensis</name>
    <dbReference type="NCBI Taxonomy" id="332977"/>
    <lineage>
        <taxon>Bacteria</taxon>
        <taxon>Pseudomonadati</taxon>
        <taxon>Bacteroidota</taxon>
        <taxon>Sphingobacteriia</taxon>
        <taxon>Sphingobacteriales</taxon>
        <taxon>Sphingobacteriaceae</taxon>
        <taxon>Parapedobacter</taxon>
    </lineage>
</organism>
<dbReference type="EMBL" id="FNZR01000003">
    <property type="protein sequence ID" value="SEL14216.1"/>
    <property type="molecule type" value="Genomic_DNA"/>
</dbReference>
<dbReference type="InterPro" id="IPR029052">
    <property type="entry name" value="Metallo-depent_PP-like"/>
</dbReference>
<proteinExistence type="predicted"/>
<dbReference type="GO" id="GO:0016020">
    <property type="term" value="C:membrane"/>
    <property type="evidence" value="ECO:0007669"/>
    <property type="project" value="GOC"/>
</dbReference>
<dbReference type="RefSeq" id="WP_090605242.1">
    <property type="nucleotide sequence ID" value="NZ_FNZR01000003.1"/>
</dbReference>
<dbReference type="Pfam" id="PF00149">
    <property type="entry name" value="Metallophos"/>
    <property type="match status" value="1"/>
</dbReference>
<sequence>MRTLFLTLFFVAWLSYYSFVAVRYGIQGLAPSVRRTVLLLYILASVAALVSPVLFVRWASSGWPSNVAMHTVHVFVGLFLGQIVMASVMFLGDLFVGGKAVLLWAHDAWFPPPPAGSGNTVSRSAFVGQLAMLLGGTITGGLLYGVTRRYRYQVLNVTIPIAGLPKAFHGLRILHLTDIHAGSFDDSAAVAKGVDLAMAQQPDLIVFSGDLVNNRADEVLPYLDTFAKLSAPLGVYSILGNHDYGDYLSWPTPEAKRENLHRLKAYQQQMGWRLLINEAVTLQKGGEAITLAGVENWSGRAGFSRYGNLTKALSDTVADRPIILLSHDPSHWEAEVVDAHPQVALTLSGHTHGMQFGIESRWFRWSPAQYLYRQWAGLYRRGRQSLYVNRGFGFLGYQGRLGIPPEIALLELVEAPQAT</sequence>
<dbReference type="PANTHER" id="PTHR31302">
    <property type="entry name" value="TRANSMEMBRANE PROTEIN WITH METALLOPHOSPHOESTERASE DOMAIN-RELATED"/>
    <property type="match status" value="1"/>
</dbReference>
<reference evidence="6" key="1">
    <citation type="submission" date="2016-10" db="EMBL/GenBank/DDBJ databases">
        <authorList>
            <person name="Varghese N."/>
            <person name="Submissions S."/>
        </authorList>
    </citation>
    <scope>NUCLEOTIDE SEQUENCE [LARGE SCALE GENOMIC DNA]</scope>
    <source>
        <strain evidence="6">Jip14</strain>
    </source>
</reference>
<evidence type="ECO:0000256" key="3">
    <source>
        <dbReference type="SAM" id="Phobius"/>
    </source>
</evidence>
<evidence type="ECO:0000256" key="1">
    <source>
        <dbReference type="ARBA" id="ARBA00022723"/>
    </source>
</evidence>
<dbReference type="GO" id="GO:0046872">
    <property type="term" value="F:metal ion binding"/>
    <property type="evidence" value="ECO:0007669"/>
    <property type="project" value="UniProtKB-KW"/>
</dbReference>
<dbReference type="PANTHER" id="PTHR31302:SF31">
    <property type="entry name" value="PHOSPHODIESTERASE YAEI"/>
    <property type="match status" value="1"/>
</dbReference>
<gene>
    <name evidence="5" type="ORF">SAMN05421740_103631</name>
</gene>
<keyword evidence="2" id="KW-0378">Hydrolase</keyword>
<feature type="transmembrane region" description="Helical" evidence="3">
    <location>
        <begin position="125"/>
        <end position="146"/>
    </location>
</feature>
<dbReference type="OrthoDB" id="9780884at2"/>
<keyword evidence="3" id="KW-0812">Transmembrane</keyword>
<keyword evidence="6" id="KW-1185">Reference proteome</keyword>
<keyword evidence="3" id="KW-0472">Membrane</keyword>
<keyword evidence="1" id="KW-0479">Metal-binding</keyword>
<dbReference type="Proteomes" id="UP000198916">
    <property type="component" value="Unassembled WGS sequence"/>
</dbReference>
<dbReference type="AlphaFoldDB" id="A0A1H7MS91"/>
<dbReference type="InterPro" id="IPR051158">
    <property type="entry name" value="Metallophosphoesterase_sf"/>
</dbReference>
<evidence type="ECO:0000256" key="2">
    <source>
        <dbReference type="ARBA" id="ARBA00022801"/>
    </source>
</evidence>
<evidence type="ECO:0000259" key="4">
    <source>
        <dbReference type="Pfam" id="PF00149"/>
    </source>
</evidence>
<feature type="domain" description="Calcineurin-like phosphoesterase" evidence="4">
    <location>
        <begin position="171"/>
        <end position="353"/>
    </location>
</feature>
<keyword evidence="3" id="KW-1133">Transmembrane helix</keyword>
<dbReference type="InterPro" id="IPR004843">
    <property type="entry name" value="Calcineurin-like_PHP"/>
</dbReference>
<dbReference type="SUPFAM" id="SSF56300">
    <property type="entry name" value="Metallo-dependent phosphatases"/>
    <property type="match status" value="1"/>
</dbReference>
<dbReference type="Gene3D" id="3.60.21.10">
    <property type="match status" value="1"/>
</dbReference>
<evidence type="ECO:0000313" key="5">
    <source>
        <dbReference type="EMBL" id="SEL14216.1"/>
    </source>
</evidence>
<accession>A0A1H7MS91</accession>
<dbReference type="CDD" id="cd07385">
    <property type="entry name" value="MPP_YkuE_C"/>
    <property type="match status" value="1"/>
</dbReference>
<evidence type="ECO:0000313" key="6">
    <source>
        <dbReference type="Proteomes" id="UP000198916"/>
    </source>
</evidence>
<feature type="transmembrane region" description="Helical" evidence="3">
    <location>
        <begin position="39"/>
        <end position="60"/>
    </location>
</feature>
<protein>
    <recommendedName>
        <fullName evidence="4">Calcineurin-like phosphoesterase domain-containing protein</fullName>
    </recommendedName>
</protein>
<feature type="transmembrane region" description="Helical" evidence="3">
    <location>
        <begin position="72"/>
        <end position="105"/>
    </location>
</feature>